<accession>A0ACC2K3X2</accession>
<sequence length="542" mass="59549">MKELTQIHAHLTVSGIAHQILPLSRLIAFAALAPRGDLDYARRLFDRSPTPPNIFIWSTVIRAYSNSTSPQLGIEFYRLMLENGVAPENYTIPFALNCCSAMGAIDEGRAVHGQVLKFGLESNEFVQNALVKLYLSVGDHRSAHQVFDGISEPSEVAWNMLVDWYGKFAAVEFAHQLFVKMPHRGVTAWNSIVGAYARCGLLDTARLLFNEMPLKNVSSWNTLIGGHVSNGEFKEGLLVFDEMQRAGVKPDKMTLTLVLSACGELGAIEQGKWLHDYINKKGIEINVFLGTSLIDMYAKTGFIDCACKLFEEMPKKDVLAWNAMIGSLAMHGLGEEALALFSRMDLAGIVPNEITFLGVLSACAHAGLVEEGLRHFNSMMGNYNIEATNKHYACMVDLFGRAGMLKEAKEFIGSMPKQPGSSVWGALLGASKIHGDVDIGEQAGKHVIELDPHNDGRYVVLSNVYAASGDWAKASGVRRLMKEKGVRKMPGCSLIEVNGLVHEFLAGDGFHPQRQEIYSMMSMLNKGMRSLGYTISGQVLVN</sequence>
<evidence type="ECO:0000313" key="2">
    <source>
        <dbReference type="Proteomes" id="UP001234297"/>
    </source>
</evidence>
<name>A0ACC2K3X2_PERAE</name>
<protein>
    <submittedName>
        <fullName evidence="1">Uncharacterized protein</fullName>
    </submittedName>
</protein>
<keyword evidence="2" id="KW-1185">Reference proteome</keyword>
<comment type="caution">
    <text evidence="1">The sequence shown here is derived from an EMBL/GenBank/DDBJ whole genome shotgun (WGS) entry which is preliminary data.</text>
</comment>
<organism evidence="1 2">
    <name type="scientific">Persea americana</name>
    <name type="common">Avocado</name>
    <dbReference type="NCBI Taxonomy" id="3435"/>
    <lineage>
        <taxon>Eukaryota</taxon>
        <taxon>Viridiplantae</taxon>
        <taxon>Streptophyta</taxon>
        <taxon>Embryophyta</taxon>
        <taxon>Tracheophyta</taxon>
        <taxon>Spermatophyta</taxon>
        <taxon>Magnoliopsida</taxon>
        <taxon>Magnoliidae</taxon>
        <taxon>Laurales</taxon>
        <taxon>Lauraceae</taxon>
        <taxon>Persea</taxon>
    </lineage>
</organism>
<gene>
    <name evidence="1" type="ORF">MRB53_035168</name>
</gene>
<evidence type="ECO:0000313" key="1">
    <source>
        <dbReference type="EMBL" id="KAJ8615796.1"/>
    </source>
</evidence>
<dbReference type="EMBL" id="CM056820">
    <property type="protein sequence ID" value="KAJ8615796.1"/>
    <property type="molecule type" value="Genomic_DNA"/>
</dbReference>
<reference evidence="1 2" key="1">
    <citation type="journal article" date="2022" name="Hortic Res">
        <title>A haplotype resolved chromosomal level avocado genome allows analysis of novel avocado genes.</title>
        <authorList>
            <person name="Nath O."/>
            <person name="Fletcher S.J."/>
            <person name="Hayward A."/>
            <person name="Shaw L.M."/>
            <person name="Masouleh A.K."/>
            <person name="Furtado A."/>
            <person name="Henry R.J."/>
            <person name="Mitter N."/>
        </authorList>
    </citation>
    <scope>NUCLEOTIDE SEQUENCE [LARGE SCALE GENOMIC DNA]</scope>
    <source>
        <strain evidence="2">cv. Hass</strain>
    </source>
</reference>
<dbReference type="Proteomes" id="UP001234297">
    <property type="component" value="Chromosome 12"/>
</dbReference>
<proteinExistence type="predicted"/>